<dbReference type="Proteomes" id="UP000001950">
    <property type="component" value="Chromosome 4"/>
</dbReference>
<accession>Q4U9H9</accession>
<reference evidence="2 3" key="1">
    <citation type="journal article" date="2005" name="Science">
        <title>Genome of the host-cell transforming parasite Theileria annulata compared with T. parva.</title>
        <authorList>
            <person name="Pain A."/>
            <person name="Renauld H."/>
            <person name="Berriman M."/>
            <person name="Murphy L."/>
            <person name="Yeats C.A."/>
            <person name="Weir W."/>
            <person name="Kerhornou A."/>
            <person name="Aslett M."/>
            <person name="Bishop R."/>
            <person name="Bouchier C."/>
            <person name="Cochet M."/>
            <person name="Coulson R.M.R."/>
            <person name="Cronin A."/>
            <person name="de Villiers E.P."/>
            <person name="Fraser A."/>
            <person name="Fosker N."/>
            <person name="Gardner M."/>
            <person name="Goble A."/>
            <person name="Griffiths-Jones S."/>
            <person name="Harris D.E."/>
            <person name="Katzer F."/>
            <person name="Larke N."/>
            <person name="Lord A."/>
            <person name="Maser P."/>
            <person name="McKellar S."/>
            <person name="Mooney P."/>
            <person name="Morton F."/>
            <person name="Nene V."/>
            <person name="O'Neil S."/>
            <person name="Price C."/>
            <person name="Quail M.A."/>
            <person name="Rabbinowitsch E."/>
            <person name="Rawlings N.D."/>
            <person name="Rutter S."/>
            <person name="Saunders D."/>
            <person name="Seeger K."/>
            <person name="Shah T."/>
            <person name="Squares R."/>
            <person name="Squares S."/>
            <person name="Tivey A."/>
            <person name="Walker A.R."/>
            <person name="Woodward J."/>
            <person name="Dobbelaere D.A.E."/>
            <person name="Langsley G."/>
            <person name="Rajandream M.A."/>
            <person name="McKeever D."/>
            <person name="Shiels B."/>
            <person name="Tait A."/>
            <person name="Barrell B.G."/>
            <person name="Hall N."/>
        </authorList>
    </citation>
    <scope>NUCLEOTIDE SEQUENCE [LARGE SCALE GENOMIC DNA]</scope>
    <source>
        <strain evidence="3">Ankara</strain>
    </source>
</reference>
<sequence>MINIPSVIINLLILTKMSLVKPITCNYKFCYLSYNMNELKTTPRSKFLLYTDLLETSFEELEVTKIETSKYAPYPYYDAPKNLFFNTSKLTKFNENRNDDIQESEIQTEYMKNAKLRRFWAKLTIIFRKGRRVTPVDKSPLSELNRAIGNNFKDYVYSEQEPRKEKIKVLFKYDKINPGLGPWPSYEDLKKNGMDVNTSMIIELDPRDELEKTLITKPSKRGEIKTIAEARESQQRWLERSQSEGKIKIIIFYLIDWPLTYEEFKELPLDMREAYYENRFKVSYKFISEMDEQFLMVLNYRRALENKKVKLNPMEFDLIESDHKYTPKYTPVLEDLKNVSYIILKMFSGMILWNSERGNKVFIVTKQIYQGLGLRFHSGIDVYDITWLPGVVKILVVRTRNECDNISADELKLMLLKLGYINLINRKRLEQLDEEEHTEVMKNHMLALCSKPDHSKVLHSRREWNENTGKKVVIKMNDLEKTEYKGVLMGSDSVFGINIKVDDKKITLPLPFVYEVSTVNKNVFIDRFGLKHCISFLNLK</sequence>
<evidence type="ECO:0000256" key="1">
    <source>
        <dbReference type="SAM" id="SignalP"/>
    </source>
</evidence>
<dbReference type="VEuPathDB" id="PiroplasmaDB:TA08695"/>
<evidence type="ECO:0000313" key="2">
    <source>
        <dbReference type="EMBL" id="CAI76524.1"/>
    </source>
</evidence>
<feature type="signal peptide" evidence="1">
    <location>
        <begin position="1"/>
        <end position="22"/>
    </location>
</feature>
<organism evidence="2 3">
    <name type="scientific">Theileria annulata</name>
    <dbReference type="NCBI Taxonomy" id="5874"/>
    <lineage>
        <taxon>Eukaryota</taxon>
        <taxon>Sar</taxon>
        <taxon>Alveolata</taxon>
        <taxon>Apicomplexa</taxon>
        <taxon>Aconoidasida</taxon>
        <taxon>Piroplasmida</taxon>
        <taxon>Theileriidae</taxon>
        <taxon>Theileria</taxon>
    </lineage>
</organism>
<dbReference type="KEGG" id="tan:TA08695"/>
<dbReference type="AlphaFoldDB" id="Q4U9H9"/>
<gene>
    <name evidence="2" type="ORF">TA08695</name>
</gene>
<dbReference type="eggNOG" id="ENOG502SREI">
    <property type="taxonomic scope" value="Eukaryota"/>
</dbReference>
<dbReference type="GeneID" id="3863172"/>
<name>Q4U9H9_THEAN</name>
<dbReference type="RefSeq" id="XP_953149.1">
    <property type="nucleotide sequence ID" value="XM_948056.1"/>
</dbReference>
<protein>
    <submittedName>
        <fullName evidence="2">Uncharacterized protein</fullName>
    </submittedName>
</protein>
<dbReference type="InParanoid" id="Q4U9H9"/>
<proteinExistence type="predicted"/>
<dbReference type="OMA" id="FRYMEDS"/>
<keyword evidence="3" id="KW-1185">Reference proteome</keyword>
<dbReference type="EMBL" id="CR940353">
    <property type="protein sequence ID" value="CAI76524.1"/>
    <property type="molecule type" value="Genomic_DNA"/>
</dbReference>
<feature type="chain" id="PRO_5004244888" evidence="1">
    <location>
        <begin position="23"/>
        <end position="540"/>
    </location>
</feature>
<dbReference type="FunCoup" id="Q4U9H9">
    <property type="interactions" value="34"/>
</dbReference>
<evidence type="ECO:0000313" key="3">
    <source>
        <dbReference type="Proteomes" id="UP000001950"/>
    </source>
</evidence>
<keyword evidence="1" id="KW-0732">Signal</keyword>
<dbReference type="OrthoDB" id="361577at2759"/>